<dbReference type="Proteomes" id="UP000807025">
    <property type="component" value="Unassembled WGS sequence"/>
</dbReference>
<dbReference type="AlphaFoldDB" id="A0A9P5ZRA1"/>
<gene>
    <name evidence="1" type="ORF">BDN71DRAFT_1226851</name>
</gene>
<reference evidence="1" key="1">
    <citation type="submission" date="2020-11" db="EMBL/GenBank/DDBJ databases">
        <authorList>
            <consortium name="DOE Joint Genome Institute"/>
            <person name="Ahrendt S."/>
            <person name="Riley R."/>
            <person name="Andreopoulos W."/>
            <person name="Labutti K."/>
            <person name="Pangilinan J."/>
            <person name="Ruiz-Duenas F.J."/>
            <person name="Barrasa J.M."/>
            <person name="Sanchez-Garcia M."/>
            <person name="Camarero S."/>
            <person name="Miyauchi S."/>
            <person name="Serrano A."/>
            <person name="Linde D."/>
            <person name="Babiker R."/>
            <person name="Drula E."/>
            <person name="Ayuso-Fernandez I."/>
            <person name="Pacheco R."/>
            <person name="Padilla G."/>
            <person name="Ferreira P."/>
            <person name="Barriuso J."/>
            <person name="Kellner H."/>
            <person name="Castanera R."/>
            <person name="Alfaro M."/>
            <person name="Ramirez L."/>
            <person name="Pisabarro A.G."/>
            <person name="Kuo A."/>
            <person name="Tritt A."/>
            <person name="Lipzen A."/>
            <person name="He G."/>
            <person name="Yan M."/>
            <person name="Ng V."/>
            <person name="Cullen D."/>
            <person name="Martin F."/>
            <person name="Rosso M.-N."/>
            <person name="Henrissat B."/>
            <person name="Hibbett D."/>
            <person name="Martinez A.T."/>
            <person name="Grigoriev I.V."/>
        </authorList>
    </citation>
    <scope>NUCLEOTIDE SEQUENCE</scope>
    <source>
        <strain evidence="1">ATCC 90797</strain>
    </source>
</reference>
<accession>A0A9P5ZRA1</accession>
<protein>
    <submittedName>
        <fullName evidence="1">Uncharacterized protein</fullName>
    </submittedName>
</protein>
<evidence type="ECO:0000313" key="1">
    <source>
        <dbReference type="EMBL" id="KAF9492215.1"/>
    </source>
</evidence>
<comment type="caution">
    <text evidence="1">The sequence shown here is derived from an EMBL/GenBank/DDBJ whole genome shotgun (WGS) entry which is preliminary data.</text>
</comment>
<name>A0A9P5ZRA1_PLEER</name>
<dbReference type="EMBL" id="MU154605">
    <property type="protein sequence ID" value="KAF9492215.1"/>
    <property type="molecule type" value="Genomic_DNA"/>
</dbReference>
<organism evidence="1 2">
    <name type="scientific">Pleurotus eryngii</name>
    <name type="common">Boletus of the steppes</name>
    <dbReference type="NCBI Taxonomy" id="5323"/>
    <lineage>
        <taxon>Eukaryota</taxon>
        <taxon>Fungi</taxon>
        <taxon>Dikarya</taxon>
        <taxon>Basidiomycota</taxon>
        <taxon>Agaricomycotina</taxon>
        <taxon>Agaricomycetes</taxon>
        <taxon>Agaricomycetidae</taxon>
        <taxon>Agaricales</taxon>
        <taxon>Pleurotineae</taxon>
        <taxon>Pleurotaceae</taxon>
        <taxon>Pleurotus</taxon>
    </lineage>
</organism>
<sequence length="227" mass="25463">MYATTLEQTATLSTVPDGVGKKPASGDITSESPVRIYVNRLTPPIGTSFFHKESISIFDNKQITSSGGLQETLTWRTDVYKYVTGARPDAPDFKENGGEMYIIMVHGGTGHAQHPSLFNEYIRRVKAPSPMIPVKQYPASHSGTQSDDKWSYNIDYSNTMPMFNNGGNGVFDFEARYQEDFVRTLVASDNAPRLFDYWIVNIQMPGAFGLPGQIQFRSVGWKSWDFH</sequence>
<evidence type="ECO:0000313" key="2">
    <source>
        <dbReference type="Proteomes" id="UP000807025"/>
    </source>
</evidence>
<dbReference type="OrthoDB" id="3003360at2759"/>
<proteinExistence type="predicted"/>
<keyword evidence="2" id="KW-1185">Reference proteome</keyword>